<proteinExistence type="predicted"/>
<name>A0ABQ0BG21_9FIRM</name>
<keyword evidence="2" id="KW-1185">Reference proteome</keyword>
<accession>A0ABQ0BG21</accession>
<evidence type="ECO:0000313" key="1">
    <source>
        <dbReference type="EMBL" id="GAA6410403.1"/>
    </source>
</evidence>
<dbReference type="Proteomes" id="UP001600943">
    <property type="component" value="Unassembled WGS sequence"/>
</dbReference>
<evidence type="ECO:0000313" key="2">
    <source>
        <dbReference type="Proteomes" id="UP001600943"/>
    </source>
</evidence>
<dbReference type="EMBL" id="BAABYW010000001">
    <property type="protein sequence ID" value="GAA6410403.1"/>
    <property type="molecule type" value="Genomic_DNA"/>
</dbReference>
<comment type="caution">
    <text evidence="1">The sequence shown here is derived from an EMBL/GenBank/DDBJ whole genome shotgun (WGS) entry which is preliminary data.</text>
</comment>
<sequence length="66" mass="7694">MFLDITKIITVDGEALNRIVEERYRDTYNNIDANAIMQKAPEERVCFIDNFEEIRIGDKSAKKSLK</sequence>
<organism evidence="1 2">
    <name type="scientific">Blautia hominis</name>
    <dbReference type="NCBI Taxonomy" id="2025493"/>
    <lineage>
        <taxon>Bacteria</taxon>
        <taxon>Bacillati</taxon>
        <taxon>Bacillota</taxon>
        <taxon>Clostridia</taxon>
        <taxon>Lachnospirales</taxon>
        <taxon>Lachnospiraceae</taxon>
        <taxon>Blautia</taxon>
    </lineage>
</organism>
<reference evidence="1 2" key="1">
    <citation type="submission" date="2024-04" db="EMBL/GenBank/DDBJ databases">
        <title>Defined microbial consortia suppress multidrug-resistant proinflammatory Enterobacteriaceae via ecological control.</title>
        <authorList>
            <person name="Furuichi M."/>
            <person name="Kawaguchi T."/>
            <person name="Pust M."/>
            <person name="Yasuma K."/>
            <person name="Plichta D."/>
            <person name="Hasegawa N."/>
            <person name="Ohya T."/>
            <person name="Bhattarai S."/>
            <person name="Sasajima S."/>
            <person name="Aoto Y."/>
            <person name="Tuganbaev T."/>
            <person name="Yaginuma M."/>
            <person name="Ueda M."/>
            <person name="Okahashi N."/>
            <person name="Amafuji K."/>
            <person name="Kiridooshi Y."/>
            <person name="Sugita K."/>
            <person name="Strazar M."/>
            <person name="Skelly A."/>
            <person name="Suda W."/>
            <person name="Hattori M."/>
            <person name="Nakamoto N."/>
            <person name="Caballero S."/>
            <person name="Norman J."/>
            <person name="Olle B."/>
            <person name="Tanoue T."/>
            <person name="Arita M."/>
            <person name="Bucci V."/>
            <person name="Atarashi K."/>
            <person name="Xavier R."/>
            <person name="Honda K."/>
        </authorList>
    </citation>
    <scope>NUCLEOTIDE SEQUENCE [LARGE SCALE GENOMIC DNA]</scope>
    <source>
        <strain evidence="2">k04-0078-D8-1</strain>
    </source>
</reference>
<protein>
    <submittedName>
        <fullName evidence="1">Uncharacterized protein</fullName>
    </submittedName>
</protein>
<gene>
    <name evidence="1" type="ORF">K040078D81_45200</name>
</gene>